<dbReference type="InterPro" id="IPR053958">
    <property type="entry name" value="HMGCR/SNAP/NPC1-like_SSD"/>
</dbReference>
<evidence type="ECO:0000256" key="1">
    <source>
        <dbReference type="ARBA" id="ARBA00004651"/>
    </source>
</evidence>
<evidence type="ECO:0000256" key="2">
    <source>
        <dbReference type="ARBA" id="ARBA00022475"/>
    </source>
</evidence>
<keyword evidence="9" id="KW-1185">Reference proteome</keyword>
<dbReference type="PRINTS" id="PR00702">
    <property type="entry name" value="ACRIFLAVINRP"/>
</dbReference>
<gene>
    <name evidence="8" type="ORF">HNP65_000421</name>
</gene>
<dbReference type="InterPro" id="IPR050545">
    <property type="entry name" value="Mycobact_MmpL"/>
</dbReference>
<organism evidence="8 9">
    <name type="scientific">Thermosipho japonicus</name>
    <dbReference type="NCBI Taxonomy" id="90323"/>
    <lineage>
        <taxon>Bacteria</taxon>
        <taxon>Thermotogati</taxon>
        <taxon>Thermotogota</taxon>
        <taxon>Thermotogae</taxon>
        <taxon>Thermotogales</taxon>
        <taxon>Fervidobacteriaceae</taxon>
        <taxon>Thermosipho</taxon>
    </lineage>
</organism>
<feature type="transmembrane region" description="Helical" evidence="6">
    <location>
        <begin position="596"/>
        <end position="624"/>
    </location>
</feature>
<proteinExistence type="predicted"/>
<evidence type="ECO:0000256" key="3">
    <source>
        <dbReference type="ARBA" id="ARBA00022692"/>
    </source>
</evidence>
<comment type="caution">
    <text evidence="8">The sequence shown here is derived from an EMBL/GenBank/DDBJ whole genome shotgun (WGS) entry which is preliminary data.</text>
</comment>
<feature type="transmembrane region" description="Helical" evidence="6">
    <location>
        <begin position="367"/>
        <end position="385"/>
    </location>
</feature>
<dbReference type="GO" id="GO:0005886">
    <property type="term" value="C:plasma membrane"/>
    <property type="evidence" value="ECO:0007669"/>
    <property type="project" value="UniProtKB-SubCell"/>
</dbReference>
<evidence type="ECO:0000313" key="8">
    <source>
        <dbReference type="EMBL" id="MBB6061999.1"/>
    </source>
</evidence>
<dbReference type="InterPro" id="IPR000731">
    <property type="entry name" value="SSD"/>
</dbReference>
<dbReference type="PROSITE" id="PS50156">
    <property type="entry name" value="SSD"/>
    <property type="match status" value="1"/>
</dbReference>
<feature type="transmembrane region" description="Helical" evidence="6">
    <location>
        <begin position="15"/>
        <end position="35"/>
    </location>
</feature>
<dbReference type="AlphaFoldDB" id="A0A841GQT2"/>
<feature type="transmembrane region" description="Helical" evidence="6">
    <location>
        <begin position="187"/>
        <end position="207"/>
    </location>
</feature>
<dbReference type="RefSeq" id="WP_184618736.1">
    <property type="nucleotide sequence ID" value="NZ_JACHEX010000001.1"/>
</dbReference>
<feature type="transmembrane region" description="Helical" evidence="6">
    <location>
        <begin position="672"/>
        <end position="696"/>
    </location>
</feature>
<dbReference type="GO" id="GO:0022857">
    <property type="term" value="F:transmembrane transporter activity"/>
    <property type="evidence" value="ECO:0007669"/>
    <property type="project" value="InterPro"/>
</dbReference>
<dbReference type="Pfam" id="PF12349">
    <property type="entry name" value="Sterol-sensing"/>
    <property type="match status" value="1"/>
</dbReference>
<evidence type="ECO:0000313" key="9">
    <source>
        <dbReference type="Proteomes" id="UP000555828"/>
    </source>
</evidence>
<evidence type="ECO:0000256" key="6">
    <source>
        <dbReference type="SAM" id="Phobius"/>
    </source>
</evidence>
<feature type="transmembrane region" description="Helical" evidence="6">
    <location>
        <begin position="321"/>
        <end position="346"/>
    </location>
</feature>
<keyword evidence="4 6" id="KW-1133">Transmembrane helix</keyword>
<comment type="subcellular location">
    <subcellularLocation>
        <location evidence="1">Cell membrane</location>
        <topology evidence="1">Multi-pass membrane protein</topology>
    </subcellularLocation>
</comment>
<feature type="transmembrane region" description="Helical" evidence="6">
    <location>
        <begin position="570"/>
        <end position="590"/>
    </location>
</feature>
<keyword evidence="3 6" id="KW-0812">Transmembrane</keyword>
<accession>A0A841GQT2</accession>
<feature type="transmembrane region" description="Helical" evidence="6">
    <location>
        <begin position="244"/>
        <end position="265"/>
    </location>
</feature>
<dbReference type="PANTHER" id="PTHR33406">
    <property type="entry name" value="MEMBRANE PROTEIN MJ1562-RELATED"/>
    <property type="match status" value="1"/>
</dbReference>
<sequence length="703" mass="79631">MDKIVNFYEKNRKKLLVLLILINIISLIGVFRIRFNTDFTLFMPKNSKYEDILNEIEKDFLSKDQLNLLIEFNVSPYSLERIKKIREYENKLKKIDGVVEIVSPLPTQIPVGFRKVDVSQINESNIDYVLNFLKKISSENIIEKDGKYYLMFYIFSNKRVVSKINKIIDAPHYFAGTSYLQEKIFDYLLFIVLTIPPLAILTIFFVFKWRLGSRKATFFSVFPAGMGALWTMGFIGWYKGEISILSILAPIFTIVMGSADGLHFVSHFMDIKKVESDNKKALSKALESTGIAMILTTITTVVGFLSLIYVNSDSLAEVAFFSSLGISFAAVATWLFLPIILLNAKLKTKEDKNKIGMFLENLIGKKSILISILLALIFVPGSFLLNSEFYMIDMYKNTTQVKKNIDKVSEIAGISVPVFGYFKAEKIVSPEIANQVLQFEEKIKEKDIKAVSVYDLMKNINEKILGREGYPPNIVQAGLLLNLMPDVYSNFLNVKTSSGRILIFPKEISKRTLNYIEKSAPSFVKITGIPYIMKEMNEIIVPQQIVSLILAVIFVLIIVLIRIKNLKEALISILPISLTLIVLFGFMGYFNIKLSIITATMGSIVVGVGIDYAIHFIESYNYNFKKFKNKRQALDEAFRVTSKPILANALGLAIGLSVLLVSPFKIHEYLVGIMWVSMISSSIFSLTLLPSLLFLAKVEKNRV</sequence>
<feature type="transmembrane region" description="Helical" evidence="6">
    <location>
        <begin position="545"/>
        <end position="563"/>
    </location>
</feature>
<feature type="transmembrane region" description="Helical" evidence="6">
    <location>
        <begin position="645"/>
        <end position="666"/>
    </location>
</feature>
<dbReference type="SUPFAM" id="SSF82866">
    <property type="entry name" value="Multidrug efflux transporter AcrB transmembrane domain"/>
    <property type="match status" value="2"/>
</dbReference>
<keyword evidence="2" id="KW-1003">Cell membrane</keyword>
<dbReference type="InterPro" id="IPR001036">
    <property type="entry name" value="Acrflvin-R"/>
</dbReference>
<evidence type="ECO:0000259" key="7">
    <source>
        <dbReference type="PROSITE" id="PS50156"/>
    </source>
</evidence>
<feature type="transmembrane region" description="Helical" evidence="6">
    <location>
        <begin position="286"/>
        <end position="309"/>
    </location>
</feature>
<dbReference type="Proteomes" id="UP000555828">
    <property type="component" value="Unassembled WGS sequence"/>
</dbReference>
<reference evidence="8 9" key="1">
    <citation type="submission" date="2020-08" db="EMBL/GenBank/DDBJ databases">
        <title>Genomic Encyclopedia of Type Strains, Phase IV (KMG-IV): sequencing the most valuable type-strain genomes for metagenomic binning, comparative biology and taxonomic classification.</title>
        <authorList>
            <person name="Goeker M."/>
        </authorList>
    </citation>
    <scope>NUCLEOTIDE SEQUENCE [LARGE SCALE GENOMIC DNA]</scope>
    <source>
        <strain evidence="8 9">DSM 13481</strain>
    </source>
</reference>
<name>A0A841GQT2_9BACT</name>
<evidence type="ECO:0000256" key="4">
    <source>
        <dbReference type="ARBA" id="ARBA00022989"/>
    </source>
</evidence>
<dbReference type="InterPro" id="IPR004869">
    <property type="entry name" value="MMPL_dom"/>
</dbReference>
<dbReference type="PANTHER" id="PTHR33406:SF13">
    <property type="entry name" value="MEMBRANE PROTEIN YDFJ"/>
    <property type="match status" value="1"/>
</dbReference>
<feature type="domain" description="SSD" evidence="7">
    <location>
        <begin position="216"/>
        <end position="343"/>
    </location>
</feature>
<feature type="transmembrane region" description="Helical" evidence="6">
    <location>
        <begin position="219"/>
        <end position="238"/>
    </location>
</feature>
<keyword evidence="5 6" id="KW-0472">Membrane</keyword>
<dbReference type="EMBL" id="JACHEX010000001">
    <property type="protein sequence ID" value="MBB6061999.1"/>
    <property type="molecule type" value="Genomic_DNA"/>
</dbReference>
<protein>
    <recommendedName>
        <fullName evidence="7">SSD domain-containing protein</fullName>
    </recommendedName>
</protein>
<evidence type="ECO:0000256" key="5">
    <source>
        <dbReference type="ARBA" id="ARBA00023136"/>
    </source>
</evidence>
<dbReference type="Pfam" id="PF03176">
    <property type="entry name" value="MMPL"/>
    <property type="match status" value="1"/>
</dbReference>
<dbReference type="Gene3D" id="1.20.1640.10">
    <property type="entry name" value="Multidrug efflux transporter AcrB transmembrane domain"/>
    <property type="match status" value="2"/>
</dbReference>